<reference evidence="1" key="1">
    <citation type="submission" date="2023-04" db="EMBL/GenBank/DDBJ databases">
        <authorList>
            <person name="Vijverberg K."/>
            <person name="Xiong W."/>
            <person name="Schranz E."/>
        </authorList>
    </citation>
    <scope>NUCLEOTIDE SEQUENCE</scope>
</reference>
<organism evidence="1 2">
    <name type="scientific">Lactuca saligna</name>
    <name type="common">Willowleaf lettuce</name>
    <dbReference type="NCBI Taxonomy" id="75948"/>
    <lineage>
        <taxon>Eukaryota</taxon>
        <taxon>Viridiplantae</taxon>
        <taxon>Streptophyta</taxon>
        <taxon>Embryophyta</taxon>
        <taxon>Tracheophyta</taxon>
        <taxon>Spermatophyta</taxon>
        <taxon>Magnoliopsida</taxon>
        <taxon>eudicotyledons</taxon>
        <taxon>Gunneridae</taxon>
        <taxon>Pentapetalae</taxon>
        <taxon>asterids</taxon>
        <taxon>campanulids</taxon>
        <taxon>Asterales</taxon>
        <taxon>Asteraceae</taxon>
        <taxon>Cichorioideae</taxon>
        <taxon>Cichorieae</taxon>
        <taxon>Lactucinae</taxon>
        <taxon>Lactuca</taxon>
    </lineage>
</organism>
<proteinExistence type="predicted"/>
<name>A0AA35ZLU6_LACSI</name>
<evidence type="ECO:0000313" key="2">
    <source>
        <dbReference type="Proteomes" id="UP001177003"/>
    </source>
</evidence>
<accession>A0AA35ZLU6</accession>
<dbReference type="AlphaFoldDB" id="A0AA35ZLU6"/>
<evidence type="ECO:0000313" key="1">
    <source>
        <dbReference type="EMBL" id="CAI9294037.1"/>
    </source>
</evidence>
<gene>
    <name evidence="1" type="ORF">LSALG_LOCUS33033</name>
</gene>
<dbReference type="EMBL" id="OX465083">
    <property type="protein sequence ID" value="CAI9294037.1"/>
    <property type="molecule type" value="Genomic_DNA"/>
</dbReference>
<sequence length="311" mass="34653">MAGDHRYVMAQASALMVVVADWVFHASVNEKQLITLQAAMASIREELHNSEAEQRLESQVSSLTQEKGLLASELTWCQHQLARAHVDGAIARGNLQWMLEKGVVHVINKVIESVEFVIGIQGVHMVCEALGFEKGKQLCWGFLSFPPPGPSVRELNSTIPALEVHALSLLPNQVCVIVMGSISPQLGLRVRKSGTLPLVLVLPVFLFLIPWDFGSCLTSAQVSFKSRIAFQLGKAQPSIVGQIRALTCPHLFAFSWTHGSALVLLQVSIMDLPHSDNYRFDKVEFFALYLDEHRVHYLDWLPLSLMIHHSY</sequence>
<keyword evidence="2" id="KW-1185">Reference proteome</keyword>
<protein>
    <submittedName>
        <fullName evidence="1">Uncharacterized protein</fullName>
    </submittedName>
</protein>
<dbReference type="Proteomes" id="UP001177003">
    <property type="component" value="Chromosome 7"/>
</dbReference>